<keyword evidence="4" id="KW-1185">Reference proteome</keyword>
<accession>A0AAD2AKD4</accession>
<sequence>MLDVVGKSGTDYEIGTNTRDQRRRCKERIGATEDFDIQISVTDDDDDDGLRHMLLCRVILGRMEVVRPGSEQYNPSSEEFDSGIDNLVSPRKYIGWSTRMNTHILPEFVVSFRIPSNLRRNQRIQPHLIACFLH</sequence>
<evidence type="ECO:0000259" key="2">
    <source>
        <dbReference type="PROSITE" id="PS51059"/>
    </source>
</evidence>
<name>A0AAD2AKD4_9LAMI</name>
<dbReference type="GO" id="GO:0003950">
    <property type="term" value="F:NAD+ poly-ADP-ribosyltransferase activity"/>
    <property type="evidence" value="ECO:0007669"/>
    <property type="project" value="InterPro"/>
</dbReference>
<dbReference type="Gene3D" id="3.90.228.10">
    <property type="match status" value="1"/>
</dbReference>
<evidence type="ECO:0000256" key="1">
    <source>
        <dbReference type="SAM" id="MobiDB-lite"/>
    </source>
</evidence>
<feature type="domain" description="PARP catalytic" evidence="2">
    <location>
        <begin position="1"/>
        <end position="133"/>
    </location>
</feature>
<dbReference type="PANTHER" id="PTHR32263:SF12">
    <property type="entry name" value="INACTIVE POLY [ADP-RIBOSE] POLYMERASE SRO4-RELATED"/>
    <property type="match status" value="1"/>
</dbReference>
<dbReference type="PROSITE" id="PS51059">
    <property type="entry name" value="PARP_CATALYTIC"/>
    <property type="match status" value="1"/>
</dbReference>
<dbReference type="Proteomes" id="UP000834106">
    <property type="component" value="Chromosome 23"/>
</dbReference>
<dbReference type="PANTHER" id="PTHR32263">
    <property type="entry name" value="INACTIVE POLY [ADP-RIBOSE] POLYMERASE SRO4-RELATED"/>
    <property type="match status" value="1"/>
</dbReference>
<dbReference type="AlphaFoldDB" id="A0AAD2AKD4"/>
<proteinExistence type="predicted"/>
<protein>
    <recommendedName>
        <fullName evidence="2">PARP catalytic domain-containing protein</fullName>
    </recommendedName>
</protein>
<dbReference type="InterPro" id="IPR012317">
    <property type="entry name" value="Poly(ADP-ribose)pol_cat_dom"/>
</dbReference>
<dbReference type="EMBL" id="OU503058">
    <property type="protein sequence ID" value="CAI9786832.1"/>
    <property type="molecule type" value="Genomic_DNA"/>
</dbReference>
<evidence type="ECO:0000313" key="4">
    <source>
        <dbReference type="Proteomes" id="UP000834106"/>
    </source>
</evidence>
<organism evidence="3 4">
    <name type="scientific">Fraxinus pennsylvanica</name>
    <dbReference type="NCBI Taxonomy" id="56036"/>
    <lineage>
        <taxon>Eukaryota</taxon>
        <taxon>Viridiplantae</taxon>
        <taxon>Streptophyta</taxon>
        <taxon>Embryophyta</taxon>
        <taxon>Tracheophyta</taxon>
        <taxon>Spermatophyta</taxon>
        <taxon>Magnoliopsida</taxon>
        <taxon>eudicotyledons</taxon>
        <taxon>Gunneridae</taxon>
        <taxon>Pentapetalae</taxon>
        <taxon>asterids</taxon>
        <taxon>lamiids</taxon>
        <taxon>Lamiales</taxon>
        <taxon>Oleaceae</taxon>
        <taxon>Oleeae</taxon>
        <taxon>Fraxinus</taxon>
    </lineage>
</organism>
<evidence type="ECO:0000313" key="3">
    <source>
        <dbReference type="EMBL" id="CAI9786832.1"/>
    </source>
</evidence>
<feature type="region of interest" description="Disordered" evidence="1">
    <location>
        <begin position="1"/>
        <end position="20"/>
    </location>
</feature>
<reference evidence="3" key="1">
    <citation type="submission" date="2023-05" db="EMBL/GenBank/DDBJ databases">
        <authorList>
            <person name="Huff M."/>
        </authorList>
    </citation>
    <scope>NUCLEOTIDE SEQUENCE</scope>
</reference>
<dbReference type="InterPro" id="IPR044964">
    <property type="entry name" value="RCD1/SRO1-5"/>
</dbReference>
<gene>
    <name evidence="3" type="ORF">FPE_LOCUS34262</name>
</gene>
<dbReference type="SUPFAM" id="SSF56399">
    <property type="entry name" value="ADP-ribosylation"/>
    <property type="match status" value="1"/>
</dbReference>